<dbReference type="EMBL" id="CP038008">
    <property type="protein sequence ID" value="QBY31098.1"/>
    <property type="molecule type" value="Genomic_DNA"/>
</dbReference>
<feature type="transmembrane region" description="Helical" evidence="5">
    <location>
        <begin position="12"/>
        <end position="30"/>
    </location>
</feature>
<evidence type="ECO:0000313" key="6">
    <source>
        <dbReference type="EMBL" id="QBY31098.1"/>
    </source>
</evidence>
<keyword evidence="4 5" id="KW-0472">Membrane</keyword>
<dbReference type="NCBIfam" id="NF010230">
    <property type="entry name" value="PRK13682.1-5"/>
    <property type="match status" value="1"/>
</dbReference>
<evidence type="ECO:0000256" key="2">
    <source>
        <dbReference type="ARBA" id="ARBA00022692"/>
    </source>
</evidence>
<sequence>MVKERAMFRWGIIFLVIALIAAALGFGGLAGTAAGAAKIVFVVGIILFLVSLFMGRKRP</sequence>
<dbReference type="InterPro" id="IPR009760">
    <property type="entry name" value="DUF1328"/>
</dbReference>
<reference evidence="6" key="1">
    <citation type="submission" date="2019-03" db="EMBL/GenBank/DDBJ databases">
        <title>Complete genome sequence of enteropathogenic Citrobacter rodentium strain DBS100.</title>
        <authorList>
            <person name="Popov G."/>
            <person name="Fiebig A."/>
            <person name="Shideler S."/>
            <person name="Coombes B."/>
            <person name="Savchenko A."/>
        </authorList>
    </citation>
    <scope>NUCLEOTIDE SEQUENCE</scope>
    <source>
        <strain evidence="6">DBS100</strain>
    </source>
</reference>
<dbReference type="PIRSF" id="PIRSF036466">
    <property type="entry name" value="UCP036466"/>
    <property type="match status" value="1"/>
</dbReference>
<protein>
    <recommendedName>
        <fullName evidence="5">UPF0391 membrane protein E2R62_21265</fullName>
    </recommendedName>
</protein>
<gene>
    <name evidence="6" type="ORF">E2R62_21265</name>
</gene>
<keyword evidence="3 5" id="KW-1133">Transmembrane helix</keyword>
<dbReference type="HAMAP" id="MF_01361">
    <property type="entry name" value="UPF0391"/>
    <property type="match status" value="1"/>
</dbReference>
<keyword evidence="1 5" id="KW-1003">Cell membrane</keyword>
<evidence type="ECO:0000256" key="4">
    <source>
        <dbReference type="ARBA" id="ARBA00023136"/>
    </source>
</evidence>
<dbReference type="Pfam" id="PF07043">
    <property type="entry name" value="DUF1328"/>
    <property type="match status" value="1"/>
</dbReference>
<feature type="transmembrane region" description="Helical" evidence="5">
    <location>
        <begin position="36"/>
        <end position="55"/>
    </location>
</feature>
<proteinExistence type="inferred from homology"/>
<name>A0A482PK15_CITRO</name>
<dbReference type="GO" id="GO:0005886">
    <property type="term" value="C:plasma membrane"/>
    <property type="evidence" value="ECO:0007669"/>
    <property type="project" value="UniProtKB-UniRule"/>
</dbReference>
<dbReference type="NCBIfam" id="NF010229">
    <property type="entry name" value="PRK13682.1-4"/>
    <property type="match status" value="1"/>
</dbReference>
<organism evidence="6">
    <name type="scientific">Citrobacter rodentium</name>
    <dbReference type="NCBI Taxonomy" id="67825"/>
    <lineage>
        <taxon>Bacteria</taxon>
        <taxon>Pseudomonadati</taxon>
        <taxon>Pseudomonadota</taxon>
        <taxon>Gammaproteobacteria</taxon>
        <taxon>Enterobacterales</taxon>
        <taxon>Enterobacteriaceae</taxon>
        <taxon>Citrobacter</taxon>
    </lineage>
</organism>
<dbReference type="AlphaFoldDB" id="A0A482PK15"/>
<keyword evidence="2 5" id="KW-0812">Transmembrane</keyword>
<comment type="caution">
    <text evidence="5">Lacks conserved residue(s) required for the propagation of feature annotation.</text>
</comment>
<evidence type="ECO:0000256" key="5">
    <source>
        <dbReference type="HAMAP-Rule" id="MF_01361"/>
    </source>
</evidence>
<evidence type="ECO:0000256" key="3">
    <source>
        <dbReference type="ARBA" id="ARBA00022989"/>
    </source>
</evidence>
<evidence type="ECO:0000256" key="1">
    <source>
        <dbReference type="ARBA" id="ARBA00022475"/>
    </source>
</evidence>
<comment type="similarity">
    <text evidence="5">Belongs to the UPF0391 family.</text>
</comment>
<accession>A0A482PK15</accession>